<protein>
    <submittedName>
        <fullName evidence="1">Uncharacterized protein</fullName>
    </submittedName>
</protein>
<accession>C0NFX5</accession>
<gene>
    <name evidence="1" type="ORF">HCBG_01791</name>
</gene>
<dbReference type="AlphaFoldDB" id="C0NFX5"/>
<dbReference type="EMBL" id="GG663364">
    <property type="protein sequence ID" value="EEH10146.1"/>
    <property type="molecule type" value="Genomic_DNA"/>
</dbReference>
<dbReference type="InParanoid" id="C0NFX5"/>
<sequence length="101" mass="10704">MAVALIERTAPVTANQQACGIDRDSITLVAFQRPNSIDNLAGSRTERLASLVGVSRLIPGIIGGAVIAAESWEQCGAADLIVSTYWTEKEAIMIQSHHEGA</sequence>
<name>C0NFX5_AJECG</name>
<dbReference type="HOGENOM" id="CLU_2290851_0_0_1"/>
<proteinExistence type="predicted"/>
<evidence type="ECO:0000313" key="1">
    <source>
        <dbReference type="EMBL" id="EEH10146.1"/>
    </source>
</evidence>
<dbReference type="RefSeq" id="XP_045290626.1">
    <property type="nucleotide sequence ID" value="XM_045428840.1"/>
</dbReference>
<evidence type="ECO:0000313" key="2">
    <source>
        <dbReference type="Proteomes" id="UP000001631"/>
    </source>
</evidence>
<keyword evidence="2" id="KW-1185">Reference proteome</keyword>
<dbReference type="Proteomes" id="UP000001631">
    <property type="component" value="Unassembled WGS sequence"/>
</dbReference>
<reference evidence="1" key="1">
    <citation type="submission" date="2009-02" db="EMBL/GenBank/DDBJ databases">
        <title>The Genome Sequence of Ajellomyces capsulatus strain G186AR.</title>
        <authorList>
            <consortium name="The Broad Institute Genome Sequencing Platform"/>
            <person name="Champion M."/>
            <person name="Cuomo C."/>
            <person name="Ma L.-J."/>
            <person name="Henn M.R."/>
            <person name="Sil A."/>
            <person name="Goldman B."/>
            <person name="Young S.K."/>
            <person name="Kodira C.D."/>
            <person name="Zeng Q."/>
            <person name="Koehrsen M."/>
            <person name="Alvarado L."/>
            <person name="Berlin A."/>
            <person name="Borenstein D."/>
            <person name="Chen Z."/>
            <person name="Engels R."/>
            <person name="Freedman E."/>
            <person name="Gellesch M."/>
            <person name="Goldberg J."/>
            <person name="Griggs A."/>
            <person name="Gujja S."/>
            <person name="Heiman D."/>
            <person name="Hepburn T."/>
            <person name="Howarth C."/>
            <person name="Jen D."/>
            <person name="Larson L."/>
            <person name="Lewis B."/>
            <person name="Mehta T."/>
            <person name="Park D."/>
            <person name="Pearson M."/>
            <person name="Roberts A."/>
            <person name="Saif S."/>
            <person name="Shea T."/>
            <person name="Shenoy N."/>
            <person name="Sisk P."/>
            <person name="Stolte C."/>
            <person name="Sykes S."/>
            <person name="Walk T."/>
            <person name="White J."/>
            <person name="Yandava C."/>
            <person name="Klein B."/>
            <person name="McEwen J.G."/>
            <person name="Puccia R."/>
            <person name="Goldman G.H."/>
            <person name="Felipe M.S."/>
            <person name="Nino-Vega G."/>
            <person name="San-Blas G."/>
            <person name="Taylor J."/>
            <person name="Mendoza L."/>
            <person name="Galagan J."/>
            <person name="Nusbaum C."/>
            <person name="Birren B."/>
        </authorList>
    </citation>
    <scope>NUCLEOTIDE SEQUENCE</scope>
    <source>
        <strain evidence="1">G186AR</strain>
    </source>
</reference>
<organism evidence="1 2">
    <name type="scientific">Ajellomyces capsulatus (strain G186AR / H82 / ATCC MYA-2454 / RMSCC 2432)</name>
    <name type="common">Darling's disease fungus</name>
    <name type="synonym">Histoplasma capsulatum</name>
    <dbReference type="NCBI Taxonomy" id="447093"/>
    <lineage>
        <taxon>Eukaryota</taxon>
        <taxon>Fungi</taxon>
        <taxon>Dikarya</taxon>
        <taxon>Ascomycota</taxon>
        <taxon>Pezizomycotina</taxon>
        <taxon>Eurotiomycetes</taxon>
        <taxon>Eurotiomycetidae</taxon>
        <taxon>Onygenales</taxon>
        <taxon>Ajellomycetaceae</taxon>
        <taxon>Histoplasma</taxon>
    </lineage>
</organism>
<dbReference type="GeneID" id="69034807"/>